<dbReference type="GO" id="GO:0043015">
    <property type="term" value="F:gamma-tubulin binding"/>
    <property type="evidence" value="ECO:0007669"/>
    <property type="project" value="InterPro"/>
</dbReference>
<dbReference type="PANTHER" id="PTHR19302">
    <property type="entry name" value="GAMMA TUBULIN COMPLEX PROTEIN"/>
    <property type="match status" value="1"/>
</dbReference>
<name>A0A0G4HYB8_9ALVE</name>
<keyword evidence="4 5" id="KW-0206">Cytoskeleton</keyword>
<dbReference type="GO" id="GO:0051321">
    <property type="term" value="P:meiotic cell cycle"/>
    <property type="evidence" value="ECO:0007669"/>
    <property type="project" value="TreeGrafter"/>
</dbReference>
<evidence type="ECO:0000256" key="3">
    <source>
        <dbReference type="ARBA" id="ARBA00022701"/>
    </source>
</evidence>
<dbReference type="InterPro" id="IPR040457">
    <property type="entry name" value="GCP_C"/>
</dbReference>
<organism evidence="8">
    <name type="scientific">Chromera velia CCMP2878</name>
    <dbReference type="NCBI Taxonomy" id="1169474"/>
    <lineage>
        <taxon>Eukaryota</taxon>
        <taxon>Sar</taxon>
        <taxon>Alveolata</taxon>
        <taxon>Colpodellida</taxon>
        <taxon>Chromeraceae</taxon>
        <taxon>Chromera</taxon>
    </lineage>
</organism>
<evidence type="ECO:0000256" key="1">
    <source>
        <dbReference type="ARBA" id="ARBA00010337"/>
    </source>
</evidence>
<dbReference type="VEuPathDB" id="CryptoDB:Cvel_33536"/>
<feature type="compositionally biased region" description="Acidic residues" evidence="6">
    <location>
        <begin position="172"/>
        <end position="189"/>
    </location>
</feature>
<dbReference type="GO" id="GO:0005874">
    <property type="term" value="C:microtubule"/>
    <property type="evidence" value="ECO:0007669"/>
    <property type="project" value="UniProtKB-KW"/>
</dbReference>
<dbReference type="GO" id="GO:0007020">
    <property type="term" value="P:microtubule nucleation"/>
    <property type="evidence" value="ECO:0007669"/>
    <property type="project" value="InterPro"/>
</dbReference>
<dbReference type="GO" id="GO:0000922">
    <property type="term" value="C:spindle pole"/>
    <property type="evidence" value="ECO:0007669"/>
    <property type="project" value="InterPro"/>
</dbReference>
<dbReference type="GO" id="GO:0000278">
    <property type="term" value="P:mitotic cell cycle"/>
    <property type="evidence" value="ECO:0007669"/>
    <property type="project" value="TreeGrafter"/>
</dbReference>
<feature type="compositionally biased region" description="Gly residues" evidence="6">
    <location>
        <begin position="190"/>
        <end position="204"/>
    </location>
</feature>
<evidence type="ECO:0000313" key="8">
    <source>
        <dbReference type="EMBL" id="CEM49548.1"/>
    </source>
</evidence>
<keyword evidence="2 5" id="KW-0963">Cytoplasm</keyword>
<proteinExistence type="inferred from homology"/>
<dbReference type="AlphaFoldDB" id="A0A0G4HYB8"/>
<feature type="region of interest" description="Disordered" evidence="6">
    <location>
        <begin position="435"/>
        <end position="501"/>
    </location>
</feature>
<protein>
    <recommendedName>
        <fullName evidence="5">Spindle pole body component</fullName>
    </recommendedName>
</protein>
<accession>A0A0G4HYB8</accession>
<dbReference type="GO" id="GO:0000930">
    <property type="term" value="C:gamma-tubulin complex"/>
    <property type="evidence" value="ECO:0007669"/>
    <property type="project" value="TreeGrafter"/>
</dbReference>
<dbReference type="GO" id="GO:0051225">
    <property type="term" value="P:spindle assembly"/>
    <property type="evidence" value="ECO:0007669"/>
    <property type="project" value="TreeGrafter"/>
</dbReference>
<dbReference type="GO" id="GO:0031122">
    <property type="term" value="P:cytoplasmic microtubule organization"/>
    <property type="evidence" value="ECO:0007669"/>
    <property type="project" value="TreeGrafter"/>
</dbReference>
<comment type="subcellular location">
    <subcellularLocation>
        <location evidence="5">Cytoplasm</location>
        <location evidence="5">Cytoskeleton</location>
        <location evidence="5">Microtubule organizing center</location>
    </subcellularLocation>
</comment>
<keyword evidence="3 5" id="KW-0493">Microtubule</keyword>
<feature type="compositionally biased region" description="Acidic residues" evidence="6">
    <location>
        <begin position="492"/>
        <end position="501"/>
    </location>
</feature>
<dbReference type="InterPro" id="IPR007259">
    <property type="entry name" value="GCP"/>
</dbReference>
<sequence length="501" mass="55392">ELEKSPEKISLSRVQALLGLAVRTSSIADDPYREDISCTLQKYMTVEACQRLVIAERAPSASSLDLAFLSPDGPRTPWTTGDESGGGEGARGGGGRRTLEGAKRPSSGFSSFALTFSPPWPLSLVFTKIAILKYQLIFRHLLFCKMVERRLVEVWQDHQHTKELVEIPVDSAEGDEEGEGDGGDTDGDLTEGGGDTTRSGRPGGGKIQLKQALMTAYLARHRMLAFCQNYIYFVTLEVLEPQLHQLMEALETAQSTDEVIRLHSHFLDRCLKESLLTEATSLLRALSKILTTCSLFALNLKRFRLHFEVVMEAQQDRQGATGGPRGIERMRQRSSRLRSEATHLQRLIAEKRYFRMIGRFTETFDRYLQLFLYQLVQNSRARFGTHLVNLLTRLDFNGFYSSKYAMMLRPGGRGLGGDGGAASVAAFEASSLGALTPPARPSASRSAVSQQQQRAGGEHEHSGGQEQHLRAFTYRVASYGENSSRGTRGYNEDGDGEGPSA</sequence>
<feature type="compositionally biased region" description="Gly residues" evidence="6">
    <location>
        <begin position="83"/>
        <end position="96"/>
    </location>
</feature>
<feature type="domain" description="Gamma tubulin complex component C-terminal" evidence="7">
    <location>
        <begin position="9"/>
        <end position="400"/>
    </location>
</feature>
<feature type="region of interest" description="Disordered" evidence="6">
    <location>
        <begin position="73"/>
        <end position="103"/>
    </location>
</feature>
<dbReference type="InterPro" id="IPR042241">
    <property type="entry name" value="GCP_C_sf"/>
</dbReference>
<evidence type="ECO:0000256" key="2">
    <source>
        <dbReference type="ARBA" id="ARBA00022490"/>
    </source>
</evidence>
<feature type="region of interest" description="Disordered" evidence="6">
    <location>
        <begin position="166"/>
        <end position="204"/>
    </location>
</feature>
<dbReference type="Gene3D" id="1.20.120.1900">
    <property type="entry name" value="Gamma-tubulin complex, C-terminal domain"/>
    <property type="match status" value="1"/>
</dbReference>
<dbReference type="Pfam" id="PF04130">
    <property type="entry name" value="GCP_C_terminal"/>
    <property type="match status" value="1"/>
</dbReference>
<dbReference type="EMBL" id="CDMZ01004373">
    <property type="protein sequence ID" value="CEM49548.1"/>
    <property type="molecule type" value="Genomic_DNA"/>
</dbReference>
<feature type="compositionally biased region" description="Basic and acidic residues" evidence="6">
    <location>
        <begin position="456"/>
        <end position="469"/>
    </location>
</feature>
<dbReference type="PANTHER" id="PTHR19302:SF13">
    <property type="entry name" value="GAMMA-TUBULIN COMPLEX COMPONENT 2"/>
    <property type="match status" value="1"/>
</dbReference>
<comment type="similarity">
    <text evidence="1 5">Belongs to the TUBGCP family.</text>
</comment>
<dbReference type="GO" id="GO:0051011">
    <property type="term" value="F:microtubule minus-end binding"/>
    <property type="evidence" value="ECO:0007669"/>
    <property type="project" value="TreeGrafter"/>
</dbReference>
<reference evidence="8" key="1">
    <citation type="submission" date="2014-11" db="EMBL/GenBank/DDBJ databases">
        <authorList>
            <person name="Otto D Thomas"/>
            <person name="Naeem Raeece"/>
        </authorList>
    </citation>
    <scope>NUCLEOTIDE SEQUENCE</scope>
</reference>
<gene>
    <name evidence="8" type="ORF">Cvel_33536</name>
</gene>
<evidence type="ECO:0000256" key="4">
    <source>
        <dbReference type="ARBA" id="ARBA00023212"/>
    </source>
</evidence>
<feature type="non-terminal residue" evidence="8">
    <location>
        <position position="1"/>
    </location>
</feature>
<evidence type="ECO:0000256" key="6">
    <source>
        <dbReference type="SAM" id="MobiDB-lite"/>
    </source>
</evidence>
<feature type="compositionally biased region" description="Low complexity" evidence="6">
    <location>
        <begin position="441"/>
        <end position="455"/>
    </location>
</feature>
<evidence type="ECO:0000256" key="5">
    <source>
        <dbReference type="RuleBase" id="RU363050"/>
    </source>
</evidence>
<evidence type="ECO:0000259" key="7">
    <source>
        <dbReference type="Pfam" id="PF04130"/>
    </source>
</evidence>